<dbReference type="Proteomes" id="UP000476064">
    <property type="component" value="Chromosome"/>
</dbReference>
<dbReference type="RefSeq" id="WP_162355211.1">
    <property type="nucleotide sequence ID" value="NZ_CP048209.1"/>
</dbReference>
<organism evidence="2 3">
    <name type="scientific">Paenibacillus lycopersici</name>
    <dbReference type="NCBI Taxonomy" id="2704462"/>
    <lineage>
        <taxon>Bacteria</taxon>
        <taxon>Bacillati</taxon>
        <taxon>Bacillota</taxon>
        <taxon>Bacilli</taxon>
        <taxon>Bacillales</taxon>
        <taxon>Paenibacillaceae</taxon>
        <taxon>Paenibacillus</taxon>
    </lineage>
</organism>
<feature type="chain" id="PRO_5025695440" evidence="1">
    <location>
        <begin position="31"/>
        <end position="276"/>
    </location>
</feature>
<gene>
    <name evidence="2" type="ORF">GXP70_03640</name>
</gene>
<dbReference type="AlphaFoldDB" id="A0A6C0FUS2"/>
<name>A0A6C0FUS2_9BACL</name>
<reference evidence="2 3" key="1">
    <citation type="submission" date="2020-01" db="EMBL/GenBank/DDBJ databases">
        <title>Paenibacillus sp. nov., isolated from tomato rhizosphere.</title>
        <authorList>
            <person name="Weon H.-Y."/>
            <person name="Lee S.A."/>
        </authorList>
    </citation>
    <scope>NUCLEOTIDE SEQUENCE [LARGE SCALE GENOMIC DNA]</scope>
    <source>
        <strain evidence="2 3">12200R-189</strain>
    </source>
</reference>
<dbReference type="EMBL" id="CP048209">
    <property type="protein sequence ID" value="QHT59143.1"/>
    <property type="molecule type" value="Genomic_DNA"/>
</dbReference>
<proteinExistence type="predicted"/>
<protein>
    <submittedName>
        <fullName evidence="2">Uncharacterized protein</fullName>
    </submittedName>
</protein>
<evidence type="ECO:0000256" key="1">
    <source>
        <dbReference type="SAM" id="SignalP"/>
    </source>
</evidence>
<dbReference type="KEGG" id="plyc:GXP70_03640"/>
<feature type="signal peptide" evidence="1">
    <location>
        <begin position="1"/>
        <end position="30"/>
    </location>
</feature>
<evidence type="ECO:0000313" key="2">
    <source>
        <dbReference type="EMBL" id="QHT59143.1"/>
    </source>
</evidence>
<keyword evidence="1" id="KW-0732">Signal</keyword>
<keyword evidence="3" id="KW-1185">Reference proteome</keyword>
<sequence>MFHSMRLKPFSSMLLALFAFMLLVSGTASAASVSLSNAAQTALAKHIAAAPADMKNKLNAQSSSLQSYQKQETLLDEQYKTLHSNNGKALDALNKRIKLVDAEKLKRMTNELAAQRGRYKPLFDQYTAINKNVSNARSLKLKPLVSLLSGQAEMLKPAVQLARADIRIREQALSEAKAATAKKIKALKASLAPIDSLRAQSKNALSSVSGMKKGIPGTVKTLNACVKSGSFSGTLQALNALASVSQSIVANKSRVIEYENKIKAIIAQVGAQTPAG</sequence>
<accession>A0A6C0FUS2</accession>
<evidence type="ECO:0000313" key="3">
    <source>
        <dbReference type="Proteomes" id="UP000476064"/>
    </source>
</evidence>